<reference evidence="2" key="1">
    <citation type="submission" date="2022-11" db="UniProtKB">
        <authorList>
            <consortium name="WormBaseParasite"/>
        </authorList>
    </citation>
    <scope>IDENTIFICATION</scope>
</reference>
<evidence type="ECO:0000313" key="1">
    <source>
        <dbReference type="Proteomes" id="UP000887580"/>
    </source>
</evidence>
<organism evidence="1 2">
    <name type="scientific">Panagrolaimus sp. PS1159</name>
    <dbReference type="NCBI Taxonomy" id="55785"/>
    <lineage>
        <taxon>Eukaryota</taxon>
        <taxon>Metazoa</taxon>
        <taxon>Ecdysozoa</taxon>
        <taxon>Nematoda</taxon>
        <taxon>Chromadorea</taxon>
        <taxon>Rhabditida</taxon>
        <taxon>Tylenchina</taxon>
        <taxon>Panagrolaimomorpha</taxon>
        <taxon>Panagrolaimoidea</taxon>
        <taxon>Panagrolaimidae</taxon>
        <taxon>Panagrolaimus</taxon>
    </lineage>
</organism>
<name>A0AC35F4Q2_9BILA</name>
<sequence length="955" mass="107506">MLIKCGKLGPDESGETPFVRGLSYCFEKLAIQIVKQPWTFIFISSFITFITVIRIPFTPMTNDVSDFTPAEARARKEVESYKAFFSNKGTPVALYALITAKNNTNMFGINQLADAVTVMDLINDKFTVYNSKLTKNETFREFCGNFCTLNEPIRHFYSGLLVESQFQNTTSANHIDLGYPITTVLGRQLRMDPNFFGVKVAIPKILTTTEFTNETLIVSVNEVRSQNGHSIFDQNIPQLPNNIRGISMIGLQFRAERPPEISMEDMKNWELSVVKFFQHEFKSDYVKVLILTESHLTEEIVSAGLTMIPFLLVGFIIMATFSSLTMSLAAIYMKQMHYTKIILAILACVVPFMATGTSLGLLFYMGFRFGTILCVTPFLVLAISVDDAYLMINSWQRIRKEKRELDTIATTINGIKSPSMDLSNDETLQSILAGVFIDIAPSITITTLTNVLAFAVGALTPTPEIQLFSIGNAVAIIVDYIYQWTVYGSFMAIYGKIELSANGKIIVDENIEKDEIQTENKTRTKIVKGCNKFIKSYSKCLTNPFISSLIMALLAVYFYISLYGIFNTRAELQPEKLFLKSSDVLEILHLRNEYVMPFYAVCMVFVNNPGNLSNPLTVQKWNNLVSDFEKLPTSLGKFSTKYWMRDYQEFVQNAEEAAQLVSVEVEDLELEGRKKNELRQFFEWPEFQHWHGFVSISNDQSGDMNLEKFFFTVASFGPELKEWSNRAKLLEEWRKVADSYSELNVTIYEDDAKFLDLIPTMIPQTAQSSFWTFVCMILVCLLVMTDPTTVLVASLAIFSTCIGVFGFLSLWGIELDPIVMSCGIMSIGFSVDIPAHIAYHFYKSGLGKHGSSLSVPERIEHTLISVGFPVIEAGISTNICVMTLLFVDLHMASVFVKTMVLVVSIGLIHGLVIIPVVFYLLSLIPNPWKRDTPKFHDSAKMSAASTAAMMGTLEK</sequence>
<proteinExistence type="predicted"/>
<dbReference type="WBParaSite" id="PS1159_v2.g13024.t1">
    <property type="protein sequence ID" value="PS1159_v2.g13024.t1"/>
    <property type="gene ID" value="PS1159_v2.g13024"/>
</dbReference>
<accession>A0AC35F4Q2</accession>
<protein>
    <submittedName>
        <fullName evidence="2">SSD domain-containing protein</fullName>
    </submittedName>
</protein>
<evidence type="ECO:0000313" key="2">
    <source>
        <dbReference type="WBParaSite" id="PS1159_v2.g13024.t1"/>
    </source>
</evidence>
<dbReference type="Proteomes" id="UP000887580">
    <property type="component" value="Unplaced"/>
</dbReference>